<dbReference type="GO" id="GO:0005524">
    <property type="term" value="F:ATP binding"/>
    <property type="evidence" value="ECO:0007669"/>
    <property type="project" value="InterPro"/>
</dbReference>
<dbReference type="Gene3D" id="1.10.8.60">
    <property type="match status" value="1"/>
</dbReference>
<keyword evidence="2" id="KW-0720">Serine protease</keyword>
<evidence type="ECO:0000313" key="4">
    <source>
        <dbReference type="EMBL" id="MCR2043909.1"/>
    </source>
</evidence>
<dbReference type="GO" id="GO:0004176">
    <property type="term" value="F:ATP-dependent peptidase activity"/>
    <property type="evidence" value="ECO:0007669"/>
    <property type="project" value="UniProtKB-UniRule"/>
</dbReference>
<keyword evidence="2" id="KW-0378">Hydrolase</keyword>
<dbReference type="InterPro" id="IPR041699">
    <property type="entry name" value="AAA_32"/>
</dbReference>
<proteinExistence type="inferred from homology"/>
<dbReference type="PRINTS" id="PR00830">
    <property type="entry name" value="ENDOLAPTASE"/>
</dbReference>
<evidence type="ECO:0000256" key="2">
    <source>
        <dbReference type="PROSITE-ProRule" id="PRU01122"/>
    </source>
</evidence>
<evidence type="ECO:0000259" key="3">
    <source>
        <dbReference type="PROSITE" id="PS51786"/>
    </source>
</evidence>
<dbReference type="GO" id="GO:0006508">
    <property type="term" value="P:proteolysis"/>
    <property type="evidence" value="ECO:0007669"/>
    <property type="project" value="UniProtKB-KW"/>
</dbReference>
<dbReference type="GO" id="GO:0004252">
    <property type="term" value="F:serine-type endopeptidase activity"/>
    <property type="evidence" value="ECO:0007669"/>
    <property type="project" value="UniProtKB-UniRule"/>
</dbReference>
<dbReference type="EMBL" id="JANJZL010000004">
    <property type="protein sequence ID" value="MCR2043909.1"/>
    <property type="molecule type" value="Genomic_DNA"/>
</dbReference>
<gene>
    <name evidence="4" type="ORF">NSA23_07215</name>
</gene>
<comment type="caution">
    <text evidence="4">The sequence shown here is derived from an EMBL/GenBank/DDBJ whole genome shotgun (WGS) entry which is preliminary data.</text>
</comment>
<dbReference type="Gene3D" id="3.30.230.10">
    <property type="match status" value="1"/>
</dbReference>
<dbReference type="InterPro" id="IPR008269">
    <property type="entry name" value="Lon_proteolytic"/>
</dbReference>
<dbReference type="SUPFAM" id="SSF54211">
    <property type="entry name" value="Ribosomal protein S5 domain 2-like"/>
    <property type="match status" value="1"/>
</dbReference>
<dbReference type="Pfam" id="PF20437">
    <property type="entry name" value="LonC_helical"/>
    <property type="match status" value="1"/>
</dbReference>
<dbReference type="Pfam" id="PF20436">
    <property type="entry name" value="LonB_AAA-LID"/>
    <property type="match status" value="1"/>
</dbReference>
<dbReference type="PANTHER" id="PTHR10046">
    <property type="entry name" value="ATP DEPENDENT LON PROTEASE FAMILY MEMBER"/>
    <property type="match status" value="1"/>
</dbReference>
<evidence type="ECO:0000313" key="5">
    <source>
        <dbReference type="Proteomes" id="UP001142078"/>
    </source>
</evidence>
<comment type="similarity">
    <text evidence="2">Belongs to the peptidase S16 family.</text>
</comment>
<comment type="catalytic activity">
    <reaction evidence="2">
        <text>Hydrolysis of proteins in presence of ATP.</text>
        <dbReference type="EC" id="3.4.21.53"/>
    </reaction>
</comment>
<sequence>MREKYELPYNILRKKCDPSMFKYDTTEKIPVSRELIGQKRAMEALKFGLSVKRKGYNIYVSGLTGTGKNSYSYLVAKDFSKNKKTPKDWCYVFNFKRPNSPKAISLFPGLGKVFKIDVKDAINNIKMDIPKILSSKEYEDSKNIIYTQNQKKAEDVIDELNEVAKDYGFVFKQTEKGILSIPLVGDRPMTDKEIENLSEEEVEEIKKSSNELSNKTFDYVQRIRDIENNLKSEMKKLKEEKVLEISSLYIDPLIEKFKEQEGIENYFSNMKEDIIQNFQMFLDDNKDNYIENILSPTNEKEGFFKRYEVNLFIDNKDVEGAPVIREMNPNYHNLLGKIEYVNELGGLRTDHTKIRPGSMHEANSGYLIIQAKDILQSRIAWEGLKRAISAEEIVIENITGLNIISETLRPEPIPIDTKVIIIGDYLTYHLLYQYDEDFKKLFKIRADFDVEMERNEENIEKIGSFVAYQCREESLKPFDRTALAAIIDLSSRISGNQNKLTARFNELVEILYEADAWATKENKNIVVKEDVERAISNKVYRNNIYEEKLLGLIENNTLLIDTEGYKVGEINGLAIMSIGQYTFGKPNKITVNTFSGKEGIINIEREVGQSGNIYDKGVLILGGYLGEKYAKTTQLSMTASITFEQSYDGVDGDSASSTEIYALLSSLANIPINQAIAVTGSVNQKGVIQPIGGINEKIEGYYNVCKLKGFRGGEGVIIPYKNLDNLMLNDEVVVAVKDGKFKIYAIKTIDEGIEILTGVRAGKINKRGNYEEGTINYLVQKRLEEYSQMSKDRK</sequence>
<organism evidence="4 5">
    <name type="scientific">Anaerosalibacter massiliensis</name>
    <dbReference type="NCBI Taxonomy" id="1347392"/>
    <lineage>
        <taxon>Bacteria</taxon>
        <taxon>Bacillati</taxon>
        <taxon>Bacillota</taxon>
        <taxon>Tissierellia</taxon>
        <taxon>Tissierellales</taxon>
        <taxon>Sporanaerobacteraceae</taxon>
        <taxon>Anaerosalibacter</taxon>
    </lineage>
</organism>
<protein>
    <recommendedName>
        <fullName evidence="2">endopeptidase La</fullName>
        <ecNumber evidence="2">3.4.21.53</ecNumber>
    </recommendedName>
</protein>
<feature type="domain" description="Lon proteolytic" evidence="3">
    <location>
        <begin position="564"/>
        <end position="759"/>
    </location>
</feature>
<feature type="active site" evidence="2">
    <location>
        <position position="654"/>
    </location>
</feature>
<dbReference type="InterPro" id="IPR027417">
    <property type="entry name" value="P-loop_NTPase"/>
</dbReference>
<dbReference type="SUPFAM" id="SSF52540">
    <property type="entry name" value="P-loop containing nucleoside triphosphate hydrolases"/>
    <property type="match status" value="1"/>
</dbReference>
<dbReference type="OrthoDB" id="9758568at2"/>
<dbReference type="InterPro" id="IPR046844">
    <property type="entry name" value="Lon-like_helical"/>
</dbReference>
<dbReference type="InterPro" id="IPR027065">
    <property type="entry name" value="Lon_Prtase"/>
</dbReference>
<keyword evidence="5" id="KW-1185">Reference proteome</keyword>
<dbReference type="GO" id="GO:0030163">
    <property type="term" value="P:protein catabolic process"/>
    <property type="evidence" value="ECO:0007669"/>
    <property type="project" value="InterPro"/>
</dbReference>
<dbReference type="AlphaFoldDB" id="A0A9X2MHT3"/>
<dbReference type="RefSeq" id="WP_042683065.1">
    <property type="nucleotide sequence ID" value="NZ_CABKTM010000049.1"/>
</dbReference>
<keyword evidence="1 2" id="KW-0645">Protease</keyword>
<name>A0A9X2MHT3_9FIRM</name>
<dbReference type="InterPro" id="IPR046843">
    <property type="entry name" value="LonB_AAA-LID"/>
</dbReference>
<evidence type="ECO:0000256" key="1">
    <source>
        <dbReference type="ARBA" id="ARBA00022670"/>
    </source>
</evidence>
<dbReference type="Pfam" id="PF13654">
    <property type="entry name" value="AAA_32"/>
    <property type="match status" value="1"/>
</dbReference>
<dbReference type="Proteomes" id="UP001142078">
    <property type="component" value="Unassembled WGS sequence"/>
</dbReference>
<dbReference type="Gene3D" id="3.40.50.300">
    <property type="entry name" value="P-loop containing nucleotide triphosphate hydrolases"/>
    <property type="match status" value="2"/>
</dbReference>
<reference evidence="4" key="1">
    <citation type="submission" date="2022-07" db="EMBL/GenBank/DDBJ databases">
        <title>Enhanced cultured diversity of the mouse gut microbiota enables custom-made synthetic communities.</title>
        <authorList>
            <person name="Afrizal A."/>
        </authorList>
    </citation>
    <scope>NUCLEOTIDE SEQUENCE</scope>
    <source>
        <strain evidence="4">DSM 29482</strain>
    </source>
</reference>
<dbReference type="InterPro" id="IPR014721">
    <property type="entry name" value="Ribsml_uS5_D2-typ_fold_subgr"/>
</dbReference>
<dbReference type="InterPro" id="IPR020568">
    <property type="entry name" value="Ribosomal_Su5_D2-typ_SF"/>
</dbReference>
<dbReference type="EC" id="3.4.21.53" evidence="2"/>
<dbReference type="Pfam" id="PF05362">
    <property type="entry name" value="Lon_C"/>
    <property type="match status" value="1"/>
</dbReference>
<feature type="active site" evidence="2">
    <location>
        <position position="697"/>
    </location>
</feature>
<dbReference type="PROSITE" id="PS51786">
    <property type="entry name" value="LON_PROTEOLYTIC"/>
    <property type="match status" value="1"/>
</dbReference>
<accession>A0A9X2MHT3</accession>